<feature type="domain" description="Gliding motility-associated protein GldM N-terminal" evidence="2">
    <location>
        <begin position="31"/>
        <end position="229"/>
    </location>
</feature>
<dbReference type="Pfam" id="PF12081">
    <property type="entry name" value="GldM_1st"/>
    <property type="match status" value="1"/>
</dbReference>
<evidence type="ECO:0000259" key="4">
    <source>
        <dbReference type="Pfam" id="PF21602"/>
    </source>
</evidence>
<evidence type="ECO:0000313" key="5">
    <source>
        <dbReference type="EMBL" id="QHN64569.1"/>
    </source>
</evidence>
<evidence type="ECO:0000259" key="2">
    <source>
        <dbReference type="Pfam" id="PF12081"/>
    </source>
</evidence>
<keyword evidence="6" id="KW-1185">Reference proteome</keyword>
<sequence length="524" mass="57055">MAHGKETPRQKMINLMYLVFIAMLAMQIDQEIIRSYNDTKSSLEETRLLTQTKNEIFEQTLQQKAKNSPDTFEAPYQKYKDLKKQVNDLVEELEKSKLAMSKFADLDLKQSSDEDDFNFNALNNTDASTHYYFVDANENKPTKEAQAVVKKINDLREFIVASFAKDNTMKQVVERAQKSLITENKKGNKKNWLVRKFYNQPLIAALSNVEVIQTEARNIESDVLANLLQEKVDADIKFNAFEAIVSAPTVVLQGEPAVAKVVIGNYSSSLPNLKFSNVDREENGQGIKALPTGTVGDNFSFSGNVSFTDANGKEVSLPYNHTYRVIAGAKEVAFESGALLAAEKMQVLYRGLANPISGSILGADNSQTTLTASGASVTKVGGGKWNVTPGAGNSTTLTISGRGPKGQVISQSFTFRIKGLPTPVGQIRGENVVSMPASSIPNQTVSVAMPDFDWPVSFQVNSFMFKVPGKAAMTVSGSSMASVAGLAKNLRPGDICYVYNINASASGIGNQGLKKIPAIVINVQ</sequence>
<dbReference type="Pfam" id="PF21602">
    <property type="entry name" value="GldM_3rd"/>
    <property type="match status" value="1"/>
</dbReference>
<evidence type="ECO:0000313" key="6">
    <source>
        <dbReference type="Proteomes" id="UP000464318"/>
    </source>
</evidence>
<evidence type="ECO:0000259" key="3">
    <source>
        <dbReference type="Pfam" id="PF21601"/>
    </source>
</evidence>
<dbReference type="OrthoDB" id="1490890at2"/>
<gene>
    <name evidence="5" type="ORF">DBX24_01015</name>
</gene>
<evidence type="ECO:0000259" key="1">
    <source>
        <dbReference type="Pfam" id="PF12080"/>
    </source>
</evidence>
<reference evidence="5 6" key="1">
    <citation type="submission" date="2018-04" db="EMBL/GenBank/DDBJ databases">
        <title>Characteristic and Complete Genome Sequencing of A Novel Member of Infective Endocarditis Causative Bacteria: Bergeyella cardium QL-PH.</title>
        <authorList>
            <person name="Pan H."/>
            <person name="Sun E."/>
            <person name="Zhang Y."/>
        </authorList>
    </citation>
    <scope>NUCLEOTIDE SEQUENCE [LARGE SCALE GENOMIC DNA]</scope>
    <source>
        <strain evidence="5 6">HPQL</strain>
    </source>
</reference>
<dbReference type="EMBL" id="CP029149">
    <property type="protein sequence ID" value="QHN64569.1"/>
    <property type="molecule type" value="Genomic_DNA"/>
</dbReference>
<dbReference type="AlphaFoldDB" id="A0A6P1QS12"/>
<dbReference type="KEGG" id="bcad:DBX24_01015"/>
<feature type="domain" description="Gliding motility-associated protein GldM first immunoglobulin-like" evidence="3">
    <location>
        <begin position="233"/>
        <end position="326"/>
    </location>
</feature>
<dbReference type="InterPro" id="IPR048406">
    <property type="entry name" value="GldM_Ig-like-2"/>
</dbReference>
<dbReference type="Proteomes" id="UP000464318">
    <property type="component" value="Chromosome"/>
</dbReference>
<dbReference type="InterPro" id="IPR048405">
    <property type="entry name" value="GldM_Ig-like-1"/>
</dbReference>
<protein>
    <submittedName>
        <fullName evidence="5">Gliding motility protein GldM</fullName>
    </submittedName>
</protein>
<organism evidence="5 6">
    <name type="scientific">Bergeyella cardium</name>
    <dbReference type="NCBI Taxonomy" id="1585976"/>
    <lineage>
        <taxon>Bacteria</taxon>
        <taxon>Pseudomonadati</taxon>
        <taxon>Bacteroidota</taxon>
        <taxon>Flavobacteriia</taxon>
        <taxon>Flavobacteriales</taxon>
        <taxon>Weeksellaceae</taxon>
        <taxon>Bergeyella</taxon>
    </lineage>
</organism>
<dbReference type="InterPro" id="IPR022719">
    <property type="entry name" value="Motility-assoc_prot_GldM_C"/>
</dbReference>
<dbReference type="RefSeq" id="WP_120488734.1">
    <property type="nucleotide sequence ID" value="NZ_CP029149.1"/>
</dbReference>
<accession>A0A6P1QS12</accession>
<feature type="domain" description="Gliding motility-associated protein GldM second immunoglobulin-like" evidence="4">
    <location>
        <begin position="340"/>
        <end position="418"/>
    </location>
</feature>
<proteinExistence type="predicted"/>
<feature type="domain" description="Gliding motility-associated protein GldM C-terminal" evidence="1">
    <location>
        <begin position="421"/>
        <end position="523"/>
    </location>
</feature>
<dbReference type="Pfam" id="PF21601">
    <property type="entry name" value="GldM_2nd"/>
    <property type="match status" value="1"/>
</dbReference>
<name>A0A6P1QS12_9FLAO</name>
<dbReference type="InterPro" id="IPR022720">
    <property type="entry name" value="Motility-assoc_prot_GldM_N"/>
</dbReference>
<dbReference type="Pfam" id="PF12080">
    <property type="entry name" value="GldM_4th"/>
    <property type="match status" value="1"/>
</dbReference>